<dbReference type="Proteomes" id="UP000563426">
    <property type="component" value="Unassembled WGS sequence"/>
</dbReference>
<sequence>MGLVLVLLLLSSVASAQALSSDLPAQASTIAGRVCVDVDGDGLCGPDEPGLADVRLVLATGREVRTDAFGRYHLTGVDSRVPDLTDGPHLRPGRHALKVDPRSLPPSSQVVPRIATVEVPWGAAVLQDFAVRPPPTPPSL</sequence>
<reference evidence="3 4" key="1">
    <citation type="submission" date="2020-05" db="EMBL/GenBank/DDBJ databases">
        <authorList>
            <person name="Whitworth D."/>
        </authorList>
    </citation>
    <scope>NUCLEOTIDE SEQUENCE [LARGE SCALE GENOMIC DNA]</scope>
    <source>
        <strain evidence="3 4">AB043B</strain>
    </source>
</reference>
<keyword evidence="2" id="KW-0732">Signal</keyword>
<evidence type="ECO:0000256" key="1">
    <source>
        <dbReference type="SAM" id="MobiDB-lite"/>
    </source>
</evidence>
<dbReference type="AlphaFoldDB" id="A0A7Y4KJC5"/>
<feature type="non-terminal residue" evidence="3">
    <location>
        <position position="140"/>
    </location>
</feature>
<gene>
    <name evidence="3" type="ORF">HMI49_11375</name>
</gene>
<feature type="region of interest" description="Disordered" evidence="1">
    <location>
        <begin position="83"/>
        <end position="108"/>
    </location>
</feature>
<keyword evidence="4" id="KW-1185">Reference proteome</keyword>
<feature type="chain" id="PRO_5030512735" evidence="2">
    <location>
        <begin position="19"/>
        <end position="140"/>
    </location>
</feature>
<dbReference type="SUPFAM" id="SSF117074">
    <property type="entry name" value="Hypothetical protein PA1324"/>
    <property type="match status" value="1"/>
</dbReference>
<comment type="caution">
    <text evidence="3">The sequence shown here is derived from an EMBL/GenBank/DDBJ whole genome shotgun (WGS) entry which is preliminary data.</text>
</comment>
<dbReference type="EMBL" id="JABFJV010000048">
    <property type="protein sequence ID" value="NOK33799.1"/>
    <property type="molecule type" value="Genomic_DNA"/>
</dbReference>
<keyword evidence="3" id="KW-0969">Cilium</keyword>
<organism evidence="3 4">
    <name type="scientific">Corallococcus exercitus</name>
    <dbReference type="NCBI Taxonomy" id="2316736"/>
    <lineage>
        <taxon>Bacteria</taxon>
        <taxon>Pseudomonadati</taxon>
        <taxon>Myxococcota</taxon>
        <taxon>Myxococcia</taxon>
        <taxon>Myxococcales</taxon>
        <taxon>Cystobacterineae</taxon>
        <taxon>Myxococcaceae</taxon>
        <taxon>Corallococcus</taxon>
    </lineage>
</organism>
<proteinExistence type="predicted"/>
<name>A0A7Y4KJC5_9BACT</name>
<evidence type="ECO:0000256" key="2">
    <source>
        <dbReference type="SAM" id="SignalP"/>
    </source>
</evidence>
<feature type="signal peptide" evidence="2">
    <location>
        <begin position="1"/>
        <end position="18"/>
    </location>
</feature>
<evidence type="ECO:0000313" key="3">
    <source>
        <dbReference type="EMBL" id="NOK33799.1"/>
    </source>
</evidence>
<dbReference type="Gene3D" id="2.60.40.10">
    <property type="entry name" value="Immunoglobulins"/>
    <property type="match status" value="1"/>
</dbReference>
<keyword evidence="3" id="KW-0966">Cell projection</keyword>
<accession>A0A7Y4KJC5</accession>
<dbReference type="InterPro" id="IPR013783">
    <property type="entry name" value="Ig-like_fold"/>
</dbReference>
<protein>
    <submittedName>
        <fullName evidence="3">Flagellar motor protein</fullName>
    </submittedName>
</protein>
<evidence type="ECO:0000313" key="4">
    <source>
        <dbReference type="Proteomes" id="UP000563426"/>
    </source>
</evidence>
<keyword evidence="3" id="KW-0282">Flagellum</keyword>